<dbReference type="PANTHER" id="PTHR47619">
    <property type="entry name" value="METALLO-HYDROLASE YYCJ-RELATED"/>
    <property type="match status" value="1"/>
</dbReference>
<dbReference type="EMBL" id="VSSQ01146152">
    <property type="protein sequence ID" value="MPN64781.1"/>
    <property type="molecule type" value="Genomic_DNA"/>
</dbReference>
<protein>
    <submittedName>
        <fullName evidence="1">Putative metallo-hydrolase YycJ</fullName>
        <ecNumber evidence="1">3.-.-.-</ecNumber>
    </submittedName>
</protein>
<name>A0A645JMD2_9ZZZZ</name>
<evidence type="ECO:0000313" key="1">
    <source>
        <dbReference type="EMBL" id="MPN64781.1"/>
    </source>
</evidence>
<dbReference type="InterPro" id="IPR052533">
    <property type="entry name" value="WalJ/YycJ-like"/>
</dbReference>
<comment type="caution">
    <text evidence="1">The sequence shown here is derived from an EMBL/GenBank/DDBJ whole genome shotgun (WGS) entry which is preliminary data.</text>
</comment>
<sequence>MLRKGRYPFYLKKRIAGIDGHLSNEDAAAGLLKILGQKTKQVVLAHLSQENNTPEKALKAVSEMLLGKGLMLSVAPRCTPGECISI</sequence>
<dbReference type="GO" id="GO:0016787">
    <property type="term" value="F:hydrolase activity"/>
    <property type="evidence" value="ECO:0007669"/>
    <property type="project" value="UniProtKB-KW"/>
</dbReference>
<dbReference type="AlphaFoldDB" id="A0A645JMD2"/>
<dbReference type="EC" id="3.-.-.-" evidence="1"/>
<reference evidence="1" key="1">
    <citation type="submission" date="2019-08" db="EMBL/GenBank/DDBJ databases">
        <authorList>
            <person name="Kucharzyk K."/>
            <person name="Murdoch R.W."/>
            <person name="Higgins S."/>
            <person name="Loffler F."/>
        </authorList>
    </citation>
    <scope>NUCLEOTIDE SEQUENCE</scope>
</reference>
<proteinExistence type="predicted"/>
<accession>A0A645JMD2</accession>
<gene>
    <name evidence="1" type="primary">yycJ_28</name>
    <name evidence="1" type="ORF">SDC9_212558</name>
</gene>
<organism evidence="1">
    <name type="scientific">bioreactor metagenome</name>
    <dbReference type="NCBI Taxonomy" id="1076179"/>
    <lineage>
        <taxon>unclassified sequences</taxon>
        <taxon>metagenomes</taxon>
        <taxon>ecological metagenomes</taxon>
    </lineage>
</organism>
<dbReference type="PANTHER" id="PTHR47619:SF1">
    <property type="entry name" value="EXODEOXYRIBONUCLEASE WALJ"/>
    <property type="match status" value="1"/>
</dbReference>
<keyword evidence="1" id="KW-0378">Hydrolase</keyword>